<feature type="compositionally biased region" description="Polar residues" evidence="1">
    <location>
        <begin position="422"/>
        <end position="433"/>
    </location>
</feature>
<gene>
    <name evidence="2" type="ORF">QBC41DRAFT_342120</name>
</gene>
<proteinExistence type="predicted"/>
<sequence>MDDFQTTEFDLGSIEVVTKNSDLSVVLTCSCILSLPAIWDDVPDAIELYEASSEAVIWIAKAGGGCQVEFSTLVNDNPLDLAGLDYDTEVTISHLAAGCGIWQELGLDLRLKYITQPGLEHTDPEAIYFLHHPDLSSSLISPPGLPVASFQGLKVDIHYHIDMSHPKDNQAEPIETDGLPLQERMDEAIALLDIALQRLIGVKKSIPGVKVTKSNDDLPSLIDVAPAVWNLPYLQSMAVHAQMIPSLASSIVRLKHSQSPSLRQKVEGLMPGDIDPEICEVDDEIEDEIRKRLWVRCQTGIRADPLKKPNTSHPNLEDNREEEASQKHLDRAESMKERHGPHGCGQSFINSSNHASTVTQLAHYCDVPDVVYDDDDDDESYDSVDSSSETDSVPPCSSSDIGALHSDDWPGSSEAEYFYTDGQGTVVTLQQDSDPPEPETVEWDRSSSIETMDLEQEP</sequence>
<feature type="compositionally biased region" description="Low complexity" evidence="1">
    <location>
        <begin position="383"/>
        <end position="394"/>
    </location>
</feature>
<dbReference type="EMBL" id="JAULSY010000001">
    <property type="protein sequence ID" value="KAK0674680.1"/>
    <property type="molecule type" value="Genomic_DNA"/>
</dbReference>
<keyword evidence="3" id="KW-1185">Reference proteome</keyword>
<organism evidence="2 3">
    <name type="scientific">Cercophora samala</name>
    <dbReference type="NCBI Taxonomy" id="330535"/>
    <lineage>
        <taxon>Eukaryota</taxon>
        <taxon>Fungi</taxon>
        <taxon>Dikarya</taxon>
        <taxon>Ascomycota</taxon>
        <taxon>Pezizomycotina</taxon>
        <taxon>Sordariomycetes</taxon>
        <taxon>Sordariomycetidae</taxon>
        <taxon>Sordariales</taxon>
        <taxon>Lasiosphaeriaceae</taxon>
        <taxon>Cercophora</taxon>
    </lineage>
</organism>
<protein>
    <submittedName>
        <fullName evidence="2">Uncharacterized protein</fullName>
    </submittedName>
</protein>
<name>A0AA40DHG5_9PEZI</name>
<feature type="region of interest" description="Disordered" evidence="1">
    <location>
        <begin position="304"/>
        <end position="348"/>
    </location>
</feature>
<comment type="caution">
    <text evidence="2">The sequence shown here is derived from an EMBL/GenBank/DDBJ whole genome shotgun (WGS) entry which is preliminary data.</text>
</comment>
<accession>A0AA40DHG5</accession>
<dbReference type="Proteomes" id="UP001174997">
    <property type="component" value="Unassembled WGS sequence"/>
</dbReference>
<dbReference type="AlphaFoldDB" id="A0AA40DHG5"/>
<reference evidence="2" key="1">
    <citation type="submission" date="2023-06" db="EMBL/GenBank/DDBJ databases">
        <title>Genome-scale phylogeny and comparative genomics of the fungal order Sordariales.</title>
        <authorList>
            <consortium name="Lawrence Berkeley National Laboratory"/>
            <person name="Hensen N."/>
            <person name="Bonometti L."/>
            <person name="Westerberg I."/>
            <person name="Brannstrom I.O."/>
            <person name="Guillou S."/>
            <person name="Cros-Aarteil S."/>
            <person name="Calhoun S."/>
            <person name="Haridas S."/>
            <person name="Kuo A."/>
            <person name="Mondo S."/>
            <person name="Pangilinan J."/>
            <person name="Riley R."/>
            <person name="Labutti K."/>
            <person name="Andreopoulos B."/>
            <person name="Lipzen A."/>
            <person name="Chen C."/>
            <person name="Yanf M."/>
            <person name="Daum C."/>
            <person name="Ng V."/>
            <person name="Clum A."/>
            <person name="Steindorff A."/>
            <person name="Ohm R."/>
            <person name="Martin F."/>
            <person name="Silar P."/>
            <person name="Natvig D."/>
            <person name="Lalanne C."/>
            <person name="Gautier V."/>
            <person name="Ament-Velasquez S.L."/>
            <person name="Kruys A."/>
            <person name="Hutchinson M.I."/>
            <person name="Powell A.J."/>
            <person name="Barry K."/>
            <person name="Miller A.N."/>
            <person name="Grigoriev I.V."/>
            <person name="Debuchy R."/>
            <person name="Gladieux P."/>
            <person name="Thoren M.H."/>
            <person name="Johannesson H."/>
        </authorList>
    </citation>
    <scope>NUCLEOTIDE SEQUENCE</scope>
    <source>
        <strain evidence="2">CBS 307.81</strain>
    </source>
</reference>
<feature type="compositionally biased region" description="Acidic residues" evidence="1">
    <location>
        <begin position="371"/>
        <end position="382"/>
    </location>
</feature>
<feature type="compositionally biased region" description="Basic and acidic residues" evidence="1">
    <location>
        <begin position="315"/>
        <end position="340"/>
    </location>
</feature>
<evidence type="ECO:0000256" key="1">
    <source>
        <dbReference type="SAM" id="MobiDB-lite"/>
    </source>
</evidence>
<evidence type="ECO:0000313" key="2">
    <source>
        <dbReference type="EMBL" id="KAK0674680.1"/>
    </source>
</evidence>
<feature type="region of interest" description="Disordered" evidence="1">
    <location>
        <begin position="369"/>
        <end position="458"/>
    </location>
</feature>
<evidence type="ECO:0000313" key="3">
    <source>
        <dbReference type="Proteomes" id="UP001174997"/>
    </source>
</evidence>